<dbReference type="Pfam" id="PF01757">
    <property type="entry name" value="Acyl_transf_3"/>
    <property type="match status" value="1"/>
</dbReference>
<name>A0A4S2AMC6_9BACE</name>
<feature type="transmembrane region" description="Helical" evidence="1">
    <location>
        <begin position="65"/>
        <end position="86"/>
    </location>
</feature>
<dbReference type="InterPro" id="IPR052734">
    <property type="entry name" value="Nod_factor_acetyltransferase"/>
</dbReference>
<feature type="transmembrane region" description="Helical" evidence="1">
    <location>
        <begin position="106"/>
        <end position="127"/>
    </location>
</feature>
<evidence type="ECO:0000313" key="3">
    <source>
        <dbReference type="EMBL" id="TGY01912.1"/>
    </source>
</evidence>
<accession>A0A4S2AMC6</accession>
<reference evidence="3 4" key="1">
    <citation type="submission" date="2019-04" db="EMBL/GenBank/DDBJ databases">
        <title>Microbes associate with the intestines of laboratory mice.</title>
        <authorList>
            <person name="Navarre W."/>
            <person name="Wong E."/>
            <person name="Huang K."/>
            <person name="Tropini C."/>
            <person name="Ng K."/>
            <person name="Yu B."/>
        </authorList>
    </citation>
    <scope>NUCLEOTIDE SEQUENCE [LARGE SCALE GENOMIC DNA]</scope>
    <source>
        <strain evidence="3 4">NM70_E10</strain>
    </source>
</reference>
<dbReference type="Proteomes" id="UP000305751">
    <property type="component" value="Unassembled WGS sequence"/>
</dbReference>
<dbReference type="EMBL" id="SRZA01000035">
    <property type="protein sequence ID" value="TGY01912.1"/>
    <property type="molecule type" value="Genomic_DNA"/>
</dbReference>
<sequence>MKTIRLNQFDILKGIGIILVMFGHAILGNGLIHNLIYGFHMPLFFFCSGFFFKDKPLKESIIKDAKGLLIPWMTFCCVLILCSFILQILSNGLSPQFHPLDENCYILYYTIWFLVCMFIVRLFYRFISKINNRLIINILCWGVFFFVYIAI</sequence>
<evidence type="ECO:0000259" key="2">
    <source>
        <dbReference type="Pfam" id="PF01757"/>
    </source>
</evidence>
<dbReference type="AlphaFoldDB" id="A0A4S2AMC6"/>
<evidence type="ECO:0000313" key="4">
    <source>
        <dbReference type="Proteomes" id="UP000305751"/>
    </source>
</evidence>
<gene>
    <name evidence="3" type="ORF">E5356_11865</name>
</gene>
<organism evidence="3 4">
    <name type="scientific">Bacteroides acidifaciens</name>
    <dbReference type="NCBI Taxonomy" id="85831"/>
    <lineage>
        <taxon>Bacteria</taxon>
        <taxon>Pseudomonadati</taxon>
        <taxon>Bacteroidota</taxon>
        <taxon>Bacteroidia</taxon>
        <taxon>Bacteroidales</taxon>
        <taxon>Bacteroidaceae</taxon>
        <taxon>Bacteroides</taxon>
    </lineage>
</organism>
<dbReference type="RefSeq" id="WP_136014424.1">
    <property type="nucleotide sequence ID" value="NZ_CAPSWK010000019.1"/>
</dbReference>
<keyword evidence="1" id="KW-0812">Transmembrane</keyword>
<comment type="caution">
    <text evidence="3">The sequence shown here is derived from an EMBL/GenBank/DDBJ whole genome shotgun (WGS) entry which is preliminary data.</text>
</comment>
<feature type="domain" description="Acyltransferase 3" evidence="2">
    <location>
        <begin position="8"/>
        <end position="149"/>
    </location>
</feature>
<keyword evidence="1" id="KW-1133">Transmembrane helix</keyword>
<proteinExistence type="predicted"/>
<feature type="transmembrane region" description="Helical" evidence="1">
    <location>
        <begin position="12"/>
        <end position="29"/>
    </location>
</feature>
<protein>
    <recommendedName>
        <fullName evidence="2">Acyltransferase 3 domain-containing protein</fullName>
    </recommendedName>
</protein>
<dbReference type="PANTHER" id="PTHR37312">
    <property type="entry name" value="MEMBRANE-BOUND ACYLTRANSFERASE YKRP-RELATED"/>
    <property type="match status" value="1"/>
</dbReference>
<dbReference type="PANTHER" id="PTHR37312:SF1">
    <property type="entry name" value="MEMBRANE-BOUND ACYLTRANSFERASE YKRP-RELATED"/>
    <property type="match status" value="1"/>
</dbReference>
<keyword evidence="1" id="KW-0472">Membrane</keyword>
<dbReference type="GO" id="GO:0016747">
    <property type="term" value="F:acyltransferase activity, transferring groups other than amino-acyl groups"/>
    <property type="evidence" value="ECO:0007669"/>
    <property type="project" value="InterPro"/>
</dbReference>
<feature type="transmembrane region" description="Helical" evidence="1">
    <location>
        <begin position="134"/>
        <end position="150"/>
    </location>
</feature>
<keyword evidence="4" id="KW-1185">Reference proteome</keyword>
<evidence type="ECO:0000256" key="1">
    <source>
        <dbReference type="SAM" id="Phobius"/>
    </source>
</evidence>
<dbReference type="InterPro" id="IPR002656">
    <property type="entry name" value="Acyl_transf_3_dom"/>
</dbReference>